<evidence type="ECO:0000256" key="3">
    <source>
        <dbReference type="ARBA" id="ARBA00022448"/>
    </source>
</evidence>
<proteinExistence type="inferred from homology"/>
<dbReference type="CDD" id="cd03250">
    <property type="entry name" value="ABCC_MRP_domain1"/>
    <property type="match status" value="1"/>
</dbReference>
<evidence type="ECO:0000313" key="15">
    <source>
        <dbReference type="EMBL" id="CAF3686825.1"/>
    </source>
</evidence>
<reference evidence="14" key="1">
    <citation type="submission" date="2021-02" db="EMBL/GenBank/DDBJ databases">
        <authorList>
            <person name="Nowell W R."/>
        </authorList>
    </citation>
    <scope>NUCLEOTIDE SEQUENCE</scope>
</reference>
<evidence type="ECO:0000256" key="4">
    <source>
        <dbReference type="ARBA" id="ARBA00022692"/>
    </source>
</evidence>
<evidence type="ECO:0000256" key="2">
    <source>
        <dbReference type="ARBA" id="ARBA00009726"/>
    </source>
</evidence>
<feature type="transmembrane region" description="Helical" evidence="11">
    <location>
        <begin position="322"/>
        <end position="345"/>
    </location>
</feature>
<feature type="transmembrane region" description="Helical" evidence="11">
    <location>
        <begin position="207"/>
        <end position="226"/>
    </location>
</feature>
<dbReference type="SMART" id="SM00382">
    <property type="entry name" value="AAA"/>
    <property type="match status" value="2"/>
</dbReference>
<evidence type="ECO:0000259" key="13">
    <source>
        <dbReference type="PROSITE" id="PS50929"/>
    </source>
</evidence>
<dbReference type="PROSITE" id="PS00211">
    <property type="entry name" value="ABC_TRANSPORTER_1"/>
    <property type="match status" value="2"/>
</dbReference>
<evidence type="ECO:0000313" key="16">
    <source>
        <dbReference type="Proteomes" id="UP000677228"/>
    </source>
</evidence>
<keyword evidence="7" id="KW-0067">ATP-binding</keyword>
<feature type="transmembrane region" description="Helical" evidence="11">
    <location>
        <begin position="792"/>
        <end position="812"/>
    </location>
</feature>
<dbReference type="InterPro" id="IPR027417">
    <property type="entry name" value="P-loop_NTPase"/>
</dbReference>
<dbReference type="PANTHER" id="PTHR24223:SF456">
    <property type="entry name" value="MULTIDRUG RESISTANCE-ASSOCIATED PROTEIN LETHAL(2)03659"/>
    <property type="match status" value="1"/>
</dbReference>
<dbReference type="Gene3D" id="1.20.1560.10">
    <property type="entry name" value="ABC transporter type 1, transmembrane domain"/>
    <property type="match status" value="2"/>
</dbReference>
<gene>
    <name evidence="14" type="ORF">OVA965_LOCUS9932</name>
    <name evidence="15" type="ORF">TMI583_LOCUS9928</name>
</gene>
<dbReference type="Proteomes" id="UP000677228">
    <property type="component" value="Unassembled WGS sequence"/>
</dbReference>
<evidence type="ECO:0000256" key="5">
    <source>
        <dbReference type="ARBA" id="ARBA00022737"/>
    </source>
</evidence>
<feature type="transmembrane region" description="Helical" evidence="11">
    <location>
        <begin position="854"/>
        <end position="873"/>
    </location>
</feature>
<feature type="domain" description="ABC transmembrane type-1" evidence="13">
    <location>
        <begin position="68"/>
        <end position="309"/>
    </location>
</feature>
<dbReference type="Pfam" id="PF00005">
    <property type="entry name" value="ABC_tran"/>
    <property type="match status" value="2"/>
</dbReference>
<feature type="domain" description="ABC transporter" evidence="12">
    <location>
        <begin position="1056"/>
        <end position="1290"/>
    </location>
</feature>
<sequence length="1353" mass="154657">WFSVLLRKSRKQTLELNDLYDVLPELDSVPLTDKLESKWFEEIRKAKQENRNPSLVNATLKMIGIKPILVGLLLIPNELLRLAQPLLLISLISYFQPCSTMSASTAWLLAVGIIFMSAFSSFIYHPYFYQIQLCAIQLRVAYSGLLYRKILRLSSRSTNTMSSGQIINLLSNDVSQIEPALYFINYFWVAPLEVIIVVLIFWHFVKWISFIAIGYTLFLLLSQFFYGQLSIRLRTRILSVTDERVKIMSEIIKSMRIVKMYCWEGPFEQQIKNIRKREIIQLSYRLLLNCVQTLFSHTYIYVTFLMMYATMWSLNIQFDTRFFAIASCLLGYVRWVVMDCFNYAIRNLVQYVAAKRRIETFLLADESERDDRIRSPSNLESDLSSVELLPNVSSSSYLSTNRIDKNHSPSSLSCHLKIAQWKQDSSFALKNIVFDAHPGDLVCVIGPVGSGKSSLLQTLSGEVAYFEGKIRLHRTFCYVPQESWIFSSSLKQNILFGKKYDSKLFQKVVHASALEEDFLQLQHGEHTIIGDQGVMLSGGQKARVNLARALYRDADIYFLDDPLSAVDVKVSNHLFEKCIKTYLKNKICILVTHQVQFIKDATKVIVLKNGEAVQQGIYQELLQHSTSFAKLLEDIHQHEQDTASITSNEEKKHVSVGKNDNDEMIEISEHTLQTQLSSLQEDEPSPPTPTPTDFQQGETKAIGNVKFRDYLDYFRAGAGLLMAFILIFVIFSMQQATAIFSNWWLVKWSDEESFRHSVIPKSSNCSSPLSKVGSKIKTMSDAQWHLHRNEKFYIYCGIIVILFIITLIRIVATEMFQRIIHCPIYFFDNNPVGRLLNRFSKDIAIMDDLLPLNLFDFLQCLFQVLGICVLVGIINAYAFIPAVFAFFGTLVVRSLYVTCLRDLKRLEGTTRSPIYSHITSTIQGLKVIRSYHAEQLCSSEFLEHLNMNTRANYLIVTAVRWAAIRCDWVTLGFITTVTILAMVLSKHFTAADIALTLSYSLHLMDLFHWMVRQSVEIETNMTAVERILEYCHLDQEPPAEIPENKPEPNWPSCGRIDFKNVSFRYSADSPYVLKNLSLTVYTGEKVGIVGRTGAGKSSFIQTIFRMAEVHGEILIDHINIFKLGLNDLRKRISIIPQDPVLFTGSMRYNLDPFGDYSDAEIWKSLEEVQLKKLVVSSMTNGLESSINESGSNLSVGQKQLVCLARAILKKSKILVIDEATANVDNATDELIQRSIREKFKDCTVLTIAHRLRTVIDNDQIMVLSNGELIEYDSPYTLLDNPLSYLTDLVKQTSPAECEHLKILARIAYLSMSLQKRQGQINDECIMNDDEEQQIDNETDRLLKDKTSSFNIIA</sequence>
<dbReference type="PANTHER" id="PTHR24223">
    <property type="entry name" value="ATP-BINDING CASSETTE SUB-FAMILY C"/>
    <property type="match status" value="1"/>
</dbReference>
<keyword evidence="3" id="KW-0813">Transport</keyword>
<dbReference type="InterPro" id="IPR050173">
    <property type="entry name" value="ABC_transporter_C-like"/>
</dbReference>
<comment type="similarity">
    <text evidence="2">Belongs to the ABC transporter superfamily. ABCC family. Conjugate transporter (TC 3.A.1.208) subfamily.</text>
</comment>
<feature type="transmembrane region" description="Helical" evidence="11">
    <location>
        <begin position="54"/>
        <end position="76"/>
    </location>
</feature>
<feature type="domain" description="ABC transmembrane type-1" evidence="13">
    <location>
        <begin position="807"/>
        <end position="1019"/>
    </location>
</feature>
<evidence type="ECO:0000256" key="6">
    <source>
        <dbReference type="ARBA" id="ARBA00022741"/>
    </source>
</evidence>
<dbReference type="SUPFAM" id="SSF90123">
    <property type="entry name" value="ABC transporter transmembrane region"/>
    <property type="match status" value="2"/>
</dbReference>
<feature type="transmembrane region" description="Helical" evidence="11">
    <location>
        <begin position="879"/>
        <end position="896"/>
    </location>
</feature>
<evidence type="ECO:0000259" key="12">
    <source>
        <dbReference type="PROSITE" id="PS50893"/>
    </source>
</evidence>
<dbReference type="GO" id="GO:0140359">
    <property type="term" value="F:ABC-type transporter activity"/>
    <property type="evidence" value="ECO:0007669"/>
    <property type="project" value="InterPro"/>
</dbReference>
<organism evidence="14 16">
    <name type="scientific">Didymodactylos carnosus</name>
    <dbReference type="NCBI Taxonomy" id="1234261"/>
    <lineage>
        <taxon>Eukaryota</taxon>
        <taxon>Metazoa</taxon>
        <taxon>Spiralia</taxon>
        <taxon>Gnathifera</taxon>
        <taxon>Rotifera</taxon>
        <taxon>Eurotatoria</taxon>
        <taxon>Bdelloidea</taxon>
        <taxon>Philodinida</taxon>
        <taxon>Philodinidae</taxon>
        <taxon>Didymodactylos</taxon>
    </lineage>
</organism>
<feature type="transmembrane region" description="Helical" evidence="11">
    <location>
        <begin position="713"/>
        <end position="733"/>
    </location>
</feature>
<dbReference type="FunFam" id="3.40.50.300:FF:000163">
    <property type="entry name" value="Multidrug resistance-associated protein member 4"/>
    <property type="match status" value="1"/>
</dbReference>
<feature type="domain" description="ABC transporter" evidence="12">
    <location>
        <begin position="398"/>
        <end position="634"/>
    </location>
</feature>
<dbReference type="Proteomes" id="UP000682733">
    <property type="component" value="Unassembled WGS sequence"/>
</dbReference>
<evidence type="ECO:0000256" key="8">
    <source>
        <dbReference type="ARBA" id="ARBA00022989"/>
    </source>
</evidence>
<evidence type="ECO:0000256" key="1">
    <source>
        <dbReference type="ARBA" id="ARBA00004141"/>
    </source>
</evidence>
<dbReference type="PROSITE" id="PS50893">
    <property type="entry name" value="ABC_TRANSPORTER_2"/>
    <property type="match status" value="2"/>
</dbReference>
<evidence type="ECO:0000256" key="9">
    <source>
        <dbReference type="ARBA" id="ARBA00023136"/>
    </source>
</evidence>
<dbReference type="InterPro" id="IPR003439">
    <property type="entry name" value="ABC_transporter-like_ATP-bd"/>
</dbReference>
<feature type="transmembrane region" description="Helical" evidence="11">
    <location>
        <begin position="106"/>
        <end position="123"/>
    </location>
</feature>
<dbReference type="PROSITE" id="PS50929">
    <property type="entry name" value="ABC_TM1F"/>
    <property type="match status" value="2"/>
</dbReference>
<dbReference type="CDD" id="cd18579">
    <property type="entry name" value="ABC_6TM_ABCC_D1"/>
    <property type="match status" value="1"/>
</dbReference>
<feature type="non-terminal residue" evidence="14">
    <location>
        <position position="1353"/>
    </location>
</feature>
<dbReference type="InterPro" id="IPR036640">
    <property type="entry name" value="ABC1_TM_sf"/>
</dbReference>
<dbReference type="GO" id="GO:0016020">
    <property type="term" value="C:membrane"/>
    <property type="evidence" value="ECO:0007669"/>
    <property type="project" value="UniProtKB-SubCell"/>
</dbReference>
<dbReference type="Gene3D" id="3.40.50.300">
    <property type="entry name" value="P-loop containing nucleotide triphosphate hydrolases"/>
    <property type="match status" value="2"/>
</dbReference>
<keyword evidence="5" id="KW-0677">Repeat</keyword>
<keyword evidence="9 11" id="KW-0472">Membrane</keyword>
<dbReference type="EMBL" id="CAJNOK010003586">
    <property type="protein sequence ID" value="CAF0907171.1"/>
    <property type="molecule type" value="Genomic_DNA"/>
</dbReference>
<feature type="transmembrane region" description="Helical" evidence="11">
    <location>
        <begin position="286"/>
        <end position="310"/>
    </location>
</feature>
<keyword evidence="4 11" id="KW-0812">Transmembrane</keyword>
<evidence type="ECO:0000256" key="7">
    <source>
        <dbReference type="ARBA" id="ARBA00022840"/>
    </source>
</evidence>
<feature type="region of interest" description="Disordered" evidence="10">
    <location>
        <begin position="676"/>
        <end position="697"/>
    </location>
</feature>
<dbReference type="GO" id="GO:0016887">
    <property type="term" value="F:ATP hydrolysis activity"/>
    <property type="evidence" value="ECO:0007669"/>
    <property type="project" value="InterPro"/>
</dbReference>
<dbReference type="CDD" id="cd03244">
    <property type="entry name" value="ABCC_MRP_domain2"/>
    <property type="match status" value="1"/>
</dbReference>
<evidence type="ECO:0000313" key="14">
    <source>
        <dbReference type="EMBL" id="CAF0907171.1"/>
    </source>
</evidence>
<accession>A0A8S2DIT2</accession>
<dbReference type="InterPro" id="IPR011527">
    <property type="entry name" value="ABC1_TM_dom"/>
</dbReference>
<evidence type="ECO:0000256" key="10">
    <source>
        <dbReference type="SAM" id="MobiDB-lite"/>
    </source>
</evidence>
<dbReference type="EMBL" id="CAJOBA010003587">
    <property type="protein sequence ID" value="CAF3686825.1"/>
    <property type="molecule type" value="Genomic_DNA"/>
</dbReference>
<comment type="subcellular location">
    <subcellularLocation>
        <location evidence="1">Membrane</location>
        <topology evidence="1">Multi-pass membrane protein</topology>
    </subcellularLocation>
</comment>
<dbReference type="SUPFAM" id="SSF52540">
    <property type="entry name" value="P-loop containing nucleoside triphosphate hydrolases"/>
    <property type="match status" value="2"/>
</dbReference>
<dbReference type="FunFam" id="1.20.1560.10:FF:000013">
    <property type="entry name" value="ABC transporter C family member 2"/>
    <property type="match status" value="1"/>
</dbReference>
<dbReference type="InterPro" id="IPR003593">
    <property type="entry name" value="AAA+_ATPase"/>
</dbReference>
<dbReference type="InterPro" id="IPR044746">
    <property type="entry name" value="ABCC_6TM_D1"/>
</dbReference>
<feature type="transmembrane region" description="Helical" evidence="11">
    <location>
        <begin position="180"/>
        <end position="201"/>
    </location>
</feature>
<dbReference type="InterPro" id="IPR017871">
    <property type="entry name" value="ABC_transporter-like_CS"/>
</dbReference>
<dbReference type="GO" id="GO:0005524">
    <property type="term" value="F:ATP binding"/>
    <property type="evidence" value="ECO:0007669"/>
    <property type="project" value="UniProtKB-KW"/>
</dbReference>
<comment type="caution">
    <text evidence="14">The sequence shown here is derived from an EMBL/GenBank/DDBJ whole genome shotgun (WGS) entry which is preliminary data.</text>
</comment>
<protein>
    <submittedName>
        <fullName evidence="14">Uncharacterized protein</fullName>
    </submittedName>
</protein>
<evidence type="ECO:0000256" key="11">
    <source>
        <dbReference type="SAM" id="Phobius"/>
    </source>
</evidence>
<dbReference type="FunFam" id="3.40.50.300:FF:000973">
    <property type="entry name" value="Multidrug resistance-associated protein 4"/>
    <property type="match status" value="1"/>
</dbReference>
<name>A0A8S2DIT2_9BILA</name>
<dbReference type="Pfam" id="PF00664">
    <property type="entry name" value="ABC_membrane"/>
    <property type="match status" value="2"/>
</dbReference>
<keyword evidence="8 11" id="KW-1133">Transmembrane helix</keyword>
<keyword evidence="6" id="KW-0547">Nucleotide-binding</keyword>